<evidence type="ECO:0000313" key="3">
    <source>
        <dbReference type="EMBL" id="QJH97846.1"/>
    </source>
</evidence>
<protein>
    <submittedName>
        <fullName evidence="1">Uncharacterized protein</fullName>
    </submittedName>
</protein>
<evidence type="ECO:0000313" key="1">
    <source>
        <dbReference type="EMBL" id="QJA48120.1"/>
    </source>
</evidence>
<reference evidence="1" key="1">
    <citation type="submission" date="2020-03" db="EMBL/GenBank/DDBJ databases">
        <title>The deep terrestrial virosphere.</title>
        <authorList>
            <person name="Holmfeldt K."/>
            <person name="Nilsson E."/>
            <person name="Simone D."/>
            <person name="Lopez-Fernandez M."/>
            <person name="Wu X."/>
            <person name="de Brujin I."/>
            <person name="Lundin D."/>
            <person name="Andersson A."/>
            <person name="Bertilsson S."/>
            <person name="Dopson M."/>
        </authorList>
    </citation>
    <scope>NUCLEOTIDE SEQUENCE</scope>
    <source>
        <strain evidence="2">MM415A00505</strain>
        <strain evidence="1">TM448A00839</strain>
        <strain evidence="3">TM448B01099</strain>
    </source>
</reference>
<dbReference type="EMBL" id="MT144704">
    <property type="protein sequence ID" value="QJH97846.1"/>
    <property type="molecule type" value="Genomic_DNA"/>
</dbReference>
<gene>
    <name evidence="2" type="ORF">MM415A00505_0009</name>
    <name evidence="1" type="ORF">TM448A00839_0003</name>
    <name evidence="3" type="ORF">TM448B01099_0014</name>
</gene>
<dbReference type="AlphaFoldDB" id="A0A6H1ZLP9"/>
<name>A0A6H1ZLP9_9ZZZZ</name>
<evidence type="ECO:0000313" key="2">
    <source>
        <dbReference type="EMBL" id="QJA81580.1"/>
    </source>
</evidence>
<dbReference type="EMBL" id="MT142464">
    <property type="protein sequence ID" value="QJA81580.1"/>
    <property type="molecule type" value="Genomic_DNA"/>
</dbReference>
<organism evidence="1">
    <name type="scientific">viral metagenome</name>
    <dbReference type="NCBI Taxonomy" id="1070528"/>
    <lineage>
        <taxon>unclassified sequences</taxon>
        <taxon>metagenomes</taxon>
        <taxon>organismal metagenomes</taxon>
    </lineage>
</organism>
<proteinExistence type="predicted"/>
<sequence>MKEIKKLLNEIKELLEEIKKGDEFERSFNQVAFEDLKVVRSEKFIDEVVDRINRKQLK</sequence>
<dbReference type="EMBL" id="MT144072">
    <property type="protein sequence ID" value="QJA48120.1"/>
    <property type="molecule type" value="Genomic_DNA"/>
</dbReference>
<accession>A0A6H1ZLP9</accession>